<evidence type="ECO:0000313" key="3">
    <source>
        <dbReference type="Proteomes" id="UP001156666"/>
    </source>
</evidence>
<organism evidence="2 3">
    <name type="scientific">Portibacter lacus</name>
    <dbReference type="NCBI Taxonomy" id="1099794"/>
    <lineage>
        <taxon>Bacteria</taxon>
        <taxon>Pseudomonadati</taxon>
        <taxon>Bacteroidota</taxon>
        <taxon>Saprospiria</taxon>
        <taxon>Saprospirales</taxon>
        <taxon>Haliscomenobacteraceae</taxon>
        <taxon>Portibacter</taxon>
    </lineage>
</organism>
<reference evidence="2" key="2">
    <citation type="submission" date="2023-01" db="EMBL/GenBank/DDBJ databases">
        <title>Draft genome sequence of Portibacter lacus strain NBRC 108769.</title>
        <authorList>
            <person name="Sun Q."/>
            <person name="Mori K."/>
        </authorList>
    </citation>
    <scope>NUCLEOTIDE SEQUENCE</scope>
    <source>
        <strain evidence="2">NBRC 108769</strain>
    </source>
</reference>
<dbReference type="Pfam" id="PF06170">
    <property type="entry name" value="DUF983"/>
    <property type="match status" value="1"/>
</dbReference>
<evidence type="ECO:0000256" key="1">
    <source>
        <dbReference type="SAM" id="Phobius"/>
    </source>
</evidence>
<comment type="caution">
    <text evidence="2">The sequence shown here is derived from an EMBL/GenBank/DDBJ whole genome shotgun (WGS) entry which is preliminary data.</text>
</comment>
<dbReference type="RefSeq" id="WP_235294739.1">
    <property type="nucleotide sequence ID" value="NZ_BSOH01000003.1"/>
</dbReference>
<sequence length="127" mass="14877">MSLIKSIWNYTCPRCREGDLFVKPFNIAKPLEMPEKCSVCNQRFEPEPGYYFGAMYISYMWTGGVCLVVVGFCLMVLDWSVEKSFALLIAIAIASFFFVMRISRSMYIHFDVKYKGDQFREEMKLKQ</sequence>
<dbReference type="InterPro" id="IPR009325">
    <property type="entry name" value="DUF983"/>
</dbReference>
<keyword evidence="3" id="KW-1185">Reference proteome</keyword>
<dbReference type="Proteomes" id="UP001156666">
    <property type="component" value="Unassembled WGS sequence"/>
</dbReference>
<gene>
    <name evidence="2" type="ORF">GCM10007940_07110</name>
</gene>
<keyword evidence="1" id="KW-0812">Transmembrane</keyword>
<proteinExistence type="predicted"/>
<feature type="transmembrane region" description="Helical" evidence="1">
    <location>
        <begin position="84"/>
        <end position="103"/>
    </location>
</feature>
<keyword evidence="1" id="KW-1133">Transmembrane helix</keyword>
<evidence type="ECO:0008006" key="4">
    <source>
        <dbReference type="Google" id="ProtNLM"/>
    </source>
</evidence>
<protein>
    <recommendedName>
        <fullName evidence="4">DUF983 domain-containing protein</fullName>
    </recommendedName>
</protein>
<dbReference type="AlphaFoldDB" id="A0AA37SKX8"/>
<reference evidence="2" key="1">
    <citation type="journal article" date="2014" name="Int. J. Syst. Evol. Microbiol.">
        <title>Complete genome sequence of Corynebacterium casei LMG S-19264T (=DSM 44701T), isolated from a smear-ripened cheese.</title>
        <authorList>
            <consortium name="US DOE Joint Genome Institute (JGI-PGF)"/>
            <person name="Walter F."/>
            <person name="Albersmeier A."/>
            <person name="Kalinowski J."/>
            <person name="Ruckert C."/>
        </authorList>
    </citation>
    <scope>NUCLEOTIDE SEQUENCE</scope>
    <source>
        <strain evidence="2">NBRC 108769</strain>
    </source>
</reference>
<feature type="transmembrane region" description="Helical" evidence="1">
    <location>
        <begin position="56"/>
        <end position="77"/>
    </location>
</feature>
<name>A0AA37SKX8_9BACT</name>
<keyword evidence="1" id="KW-0472">Membrane</keyword>
<evidence type="ECO:0000313" key="2">
    <source>
        <dbReference type="EMBL" id="GLR16096.1"/>
    </source>
</evidence>
<accession>A0AA37SKX8</accession>
<dbReference type="EMBL" id="BSOH01000003">
    <property type="protein sequence ID" value="GLR16096.1"/>
    <property type="molecule type" value="Genomic_DNA"/>
</dbReference>